<dbReference type="AlphaFoldDB" id="A0A5C6FEU6"/>
<dbReference type="PANTHER" id="PTHR32347">
    <property type="entry name" value="EFFLUX SYSTEM COMPONENT YKNX-RELATED"/>
    <property type="match status" value="1"/>
</dbReference>
<dbReference type="Proteomes" id="UP000318288">
    <property type="component" value="Unassembled WGS sequence"/>
</dbReference>
<evidence type="ECO:0000256" key="1">
    <source>
        <dbReference type="ARBA" id="ARBA00004196"/>
    </source>
</evidence>
<evidence type="ECO:0000256" key="2">
    <source>
        <dbReference type="ARBA" id="ARBA00023054"/>
    </source>
</evidence>
<feature type="region of interest" description="Disordered" evidence="4">
    <location>
        <begin position="128"/>
        <end position="154"/>
    </location>
</feature>
<proteinExistence type="predicted"/>
<dbReference type="OrthoDB" id="9806939at2"/>
<name>A0A5C6FEU6_9BACT</name>
<reference evidence="6 7" key="1">
    <citation type="submission" date="2019-02" db="EMBL/GenBank/DDBJ databases">
        <title>Deep-cultivation of Planctomycetes and their phenomic and genomic characterization uncovers novel biology.</title>
        <authorList>
            <person name="Wiegand S."/>
            <person name="Jogler M."/>
            <person name="Boedeker C."/>
            <person name="Pinto D."/>
            <person name="Vollmers J."/>
            <person name="Rivas-Marin E."/>
            <person name="Kohn T."/>
            <person name="Peeters S.H."/>
            <person name="Heuer A."/>
            <person name="Rast P."/>
            <person name="Oberbeckmann S."/>
            <person name="Bunk B."/>
            <person name="Jeske O."/>
            <person name="Meyerdierks A."/>
            <person name="Storesund J.E."/>
            <person name="Kallscheuer N."/>
            <person name="Luecker S."/>
            <person name="Lage O.M."/>
            <person name="Pohl T."/>
            <person name="Merkel B.J."/>
            <person name="Hornburger P."/>
            <person name="Mueller R.-W."/>
            <person name="Bruemmer F."/>
            <person name="Labrenz M."/>
            <person name="Spormann A.M."/>
            <person name="Op Den Camp H."/>
            <person name="Overmann J."/>
            <person name="Amann R."/>
            <person name="Jetten M.S.M."/>
            <person name="Mascher T."/>
            <person name="Medema M.H."/>
            <person name="Devos D.P."/>
            <person name="Kaster A.-K."/>
            <person name="Ovreas L."/>
            <person name="Rohde M."/>
            <person name="Galperin M.Y."/>
            <person name="Jogler C."/>
        </authorList>
    </citation>
    <scope>NUCLEOTIDE SEQUENCE [LARGE SCALE GENOMIC DNA]</scope>
    <source>
        <strain evidence="6 7">Poly51</strain>
    </source>
</reference>
<organism evidence="6 7">
    <name type="scientific">Rubripirellula tenax</name>
    <dbReference type="NCBI Taxonomy" id="2528015"/>
    <lineage>
        <taxon>Bacteria</taxon>
        <taxon>Pseudomonadati</taxon>
        <taxon>Planctomycetota</taxon>
        <taxon>Planctomycetia</taxon>
        <taxon>Pirellulales</taxon>
        <taxon>Pirellulaceae</taxon>
        <taxon>Rubripirellula</taxon>
    </lineage>
</organism>
<dbReference type="PANTHER" id="PTHR32347:SF23">
    <property type="entry name" value="BLL5650 PROTEIN"/>
    <property type="match status" value="1"/>
</dbReference>
<accession>A0A5C6FEU6</accession>
<evidence type="ECO:0000259" key="5">
    <source>
        <dbReference type="Pfam" id="PF25954"/>
    </source>
</evidence>
<dbReference type="EMBL" id="SJPW01000001">
    <property type="protein sequence ID" value="TWU59918.1"/>
    <property type="molecule type" value="Genomic_DNA"/>
</dbReference>
<dbReference type="GO" id="GO:0030313">
    <property type="term" value="C:cell envelope"/>
    <property type="evidence" value="ECO:0007669"/>
    <property type="project" value="UniProtKB-SubCell"/>
</dbReference>
<protein>
    <recommendedName>
        <fullName evidence="5">CusB-like beta-barrel domain-containing protein</fullName>
    </recommendedName>
</protein>
<keyword evidence="7" id="KW-1185">Reference proteome</keyword>
<dbReference type="InterPro" id="IPR058792">
    <property type="entry name" value="Beta-barrel_RND_2"/>
</dbReference>
<feature type="domain" description="CusB-like beta-barrel" evidence="5">
    <location>
        <begin position="385"/>
        <end position="453"/>
    </location>
</feature>
<dbReference type="InterPro" id="IPR050465">
    <property type="entry name" value="UPF0194_transport"/>
</dbReference>
<dbReference type="RefSeq" id="WP_146453477.1">
    <property type="nucleotide sequence ID" value="NZ_SJPW01000001.1"/>
</dbReference>
<evidence type="ECO:0000313" key="7">
    <source>
        <dbReference type="Proteomes" id="UP000318288"/>
    </source>
</evidence>
<evidence type="ECO:0000256" key="3">
    <source>
        <dbReference type="SAM" id="Coils"/>
    </source>
</evidence>
<dbReference type="Pfam" id="PF25954">
    <property type="entry name" value="Beta-barrel_RND_2"/>
    <property type="match status" value="1"/>
</dbReference>
<evidence type="ECO:0000313" key="6">
    <source>
        <dbReference type="EMBL" id="TWU59918.1"/>
    </source>
</evidence>
<comment type="caution">
    <text evidence="6">The sequence shown here is derived from an EMBL/GenBank/DDBJ whole genome shotgun (WGS) entry which is preliminary data.</text>
</comment>
<feature type="compositionally biased region" description="Basic and acidic residues" evidence="4">
    <location>
        <begin position="130"/>
        <end position="141"/>
    </location>
</feature>
<feature type="coiled-coil region" evidence="3">
    <location>
        <begin position="314"/>
        <end position="348"/>
    </location>
</feature>
<gene>
    <name evidence="6" type="ORF">Poly51_01910</name>
</gene>
<dbReference type="SUPFAM" id="SSF111369">
    <property type="entry name" value="HlyD-like secretion proteins"/>
    <property type="match status" value="1"/>
</dbReference>
<dbReference type="Gene3D" id="2.40.30.170">
    <property type="match status" value="1"/>
</dbReference>
<sequence length="483" mass="52110">MTLTGANTTAPTSATRVSLAGPTADAMSAALDDAVAKLAAVAECPVSSPPSQLDESTLLSMRLLEAMAIAPSRSESLRCLVATLASLCPDATVRGGLGNARLTRFVDSRLGWLGPESTLQQKAAAMWDGSPHRRATDKSNEDQDQAAEQTGLQRASVVRRDHTIEIRLPAAEGNGRCVVWIDGTLGRIEWLPATVNAINAVLWGRPSRSLPTMAINVAKRSTALLSICAVLLALATLWPVPYRVACTARVETAGGRFVATPFEATLLAAHARPGDAVSAGQVLLELDGRPLRLEREALSAEIGQVSKEYDVALATRRIAEAQQAELRKKQLNRQLELITDRLGRLEVISPIDGIIVSGDLDKHIGSPLEQGQTLIEVAPLDQMRLEIDVPEHEIAFVKVGNPARVKINATGGPSIRMPLQTLHPQSELRDEVNVFVGSIDLENTDGNLRPGMQGDAIVYGPLRPWIWSWVRGGFERILWWAGY</sequence>
<comment type="subcellular location">
    <subcellularLocation>
        <location evidence="1">Cell envelope</location>
    </subcellularLocation>
</comment>
<keyword evidence="2 3" id="KW-0175">Coiled coil</keyword>
<evidence type="ECO:0000256" key="4">
    <source>
        <dbReference type="SAM" id="MobiDB-lite"/>
    </source>
</evidence>